<keyword evidence="6" id="KW-1185">Reference proteome</keyword>
<dbReference type="SMART" id="SM00895">
    <property type="entry name" value="FCD"/>
    <property type="match status" value="1"/>
</dbReference>
<dbReference type="InterPro" id="IPR036388">
    <property type="entry name" value="WH-like_DNA-bd_sf"/>
</dbReference>
<evidence type="ECO:0000313" key="6">
    <source>
        <dbReference type="Proteomes" id="UP001220478"/>
    </source>
</evidence>
<dbReference type="PANTHER" id="PTHR43537">
    <property type="entry name" value="TRANSCRIPTIONAL REGULATOR, GNTR FAMILY"/>
    <property type="match status" value="1"/>
</dbReference>
<dbReference type="PROSITE" id="PS50949">
    <property type="entry name" value="HTH_GNTR"/>
    <property type="match status" value="1"/>
</dbReference>
<dbReference type="EMBL" id="CP118868">
    <property type="protein sequence ID" value="WEG36110.1"/>
    <property type="molecule type" value="Genomic_DNA"/>
</dbReference>
<dbReference type="Pfam" id="PF00392">
    <property type="entry name" value="GntR"/>
    <property type="match status" value="1"/>
</dbReference>
<evidence type="ECO:0000259" key="4">
    <source>
        <dbReference type="PROSITE" id="PS50949"/>
    </source>
</evidence>
<dbReference type="Gene3D" id="1.10.10.10">
    <property type="entry name" value="Winged helix-like DNA-binding domain superfamily/Winged helix DNA-binding domain"/>
    <property type="match status" value="1"/>
</dbReference>
<accession>A0ABY8CBA9</accession>
<sequence>MAKKLEKNESASLQKSDLLSDSIYVQLRSKIISGEWPIAMRLNEKQIATDLFVSRTPVHRALEALYAEGLLDYSKNWGYFIKAVSRRDIEEIFKIRTALETLAACEAAVKMTEDDFAELDRINEAALAACRGNCNEFEELYALSGTFNAKINQFCSMPRLHLLQEALREYLLHFRTLSFEQKSRRRELAVQEHQGIVRAMRTGDENLIKAKVREHLQHAQEYILSYLPAEAENETERH</sequence>
<dbReference type="RefSeq" id="WP_315572105.1">
    <property type="nucleotide sequence ID" value="NZ_CP118868.1"/>
</dbReference>
<dbReference type="PANTHER" id="PTHR43537:SF5">
    <property type="entry name" value="UXU OPERON TRANSCRIPTIONAL REGULATOR"/>
    <property type="match status" value="1"/>
</dbReference>
<dbReference type="InterPro" id="IPR008920">
    <property type="entry name" value="TF_FadR/GntR_C"/>
</dbReference>
<dbReference type="Proteomes" id="UP001220478">
    <property type="component" value="Chromosome"/>
</dbReference>
<name>A0ABY8CBA9_9FIRM</name>
<dbReference type="SUPFAM" id="SSF48008">
    <property type="entry name" value="GntR ligand-binding domain-like"/>
    <property type="match status" value="1"/>
</dbReference>
<evidence type="ECO:0000256" key="1">
    <source>
        <dbReference type="ARBA" id="ARBA00023015"/>
    </source>
</evidence>
<keyword evidence="1" id="KW-0805">Transcription regulation</keyword>
<keyword evidence="3" id="KW-0804">Transcription</keyword>
<dbReference type="Gene3D" id="1.20.120.530">
    <property type="entry name" value="GntR ligand-binding domain-like"/>
    <property type="match status" value="1"/>
</dbReference>
<dbReference type="InterPro" id="IPR011711">
    <property type="entry name" value="GntR_C"/>
</dbReference>
<evidence type="ECO:0000313" key="5">
    <source>
        <dbReference type="EMBL" id="WEG36110.1"/>
    </source>
</evidence>
<feature type="domain" description="HTH gntR-type" evidence="4">
    <location>
        <begin position="17"/>
        <end position="84"/>
    </location>
</feature>
<dbReference type="SMART" id="SM00345">
    <property type="entry name" value="HTH_GNTR"/>
    <property type="match status" value="1"/>
</dbReference>
<dbReference type="InterPro" id="IPR036390">
    <property type="entry name" value="WH_DNA-bd_sf"/>
</dbReference>
<protein>
    <submittedName>
        <fullName evidence="5">GntR family transcriptional regulator</fullName>
    </submittedName>
</protein>
<proteinExistence type="predicted"/>
<evidence type="ECO:0000256" key="2">
    <source>
        <dbReference type="ARBA" id="ARBA00023125"/>
    </source>
</evidence>
<dbReference type="InterPro" id="IPR000524">
    <property type="entry name" value="Tscrpt_reg_HTH_GntR"/>
</dbReference>
<reference evidence="5 6" key="1">
    <citation type="submission" date="2023-02" db="EMBL/GenBank/DDBJ databases">
        <title>Novel Oscillospiraceae bacterial genomes.</title>
        <authorList>
            <person name="Srinivasan S."/>
            <person name="Austin M.N."/>
            <person name="Fiedler T.L."/>
            <person name="Strenk S.M."/>
            <person name="Agnew K.J."/>
            <person name="Nagana Gowda G.A."/>
            <person name="Raftery D."/>
            <person name="Beamer M.A."/>
            <person name="Achilles S.L."/>
            <person name="Wiesenfeld H.C."/>
            <person name="Fredricks D.N."/>
            <person name="Hillier S.L."/>
        </authorList>
    </citation>
    <scope>NUCLEOTIDE SEQUENCE [LARGE SCALE GENOMIC DNA]</scope>
    <source>
        <strain evidence="5 6">CHIC02 1186E3-8</strain>
    </source>
</reference>
<evidence type="ECO:0000256" key="3">
    <source>
        <dbReference type="ARBA" id="ARBA00023163"/>
    </source>
</evidence>
<gene>
    <name evidence="5" type="ORF">PYS61_02785</name>
</gene>
<dbReference type="SUPFAM" id="SSF46785">
    <property type="entry name" value="Winged helix' DNA-binding domain"/>
    <property type="match status" value="1"/>
</dbReference>
<keyword evidence="2" id="KW-0238">DNA-binding</keyword>
<dbReference type="Pfam" id="PF07729">
    <property type="entry name" value="FCD"/>
    <property type="match status" value="1"/>
</dbReference>
<organism evidence="5 6">
    <name type="scientific">Amygdalobacter indicium</name>
    <dbReference type="NCBI Taxonomy" id="3029272"/>
    <lineage>
        <taxon>Bacteria</taxon>
        <taxon>Bacillati</taxon>
        <taxon>Bacillota</taxon>
        <taxon>Clostridia</taxon>
        <taxon>Eubacteriales</taxon>
        <taxon>Oscillospiraceae</taxon>
        <taxon>Amygdalobacter</taxon>
    </lineage>
</organism>